<dbReference type="OMA" id="FMLAMHF"/>
<dbReference type="InterPro" id="IPR011990">
    <property type="entry name" value="TPR-like_helical_dom_sf"/>
</dbReference>
<comment type="caution">
    <text evidence="2">The sequence shown here is derived from an EMBL/GenBank/DDBJ whole genome shotgun (WGS) entry which is preliminary data.</text>
</comment>
<proteinExistence type="predicted"/>
<dbReference type="Proteomes" id="UP000553632">
    <property type="component" value="Unassembled WGS sequence"/>
</dbReference>
<dbReference type="GO" id="GO:0044183">
    <property type="term" value="F:protein folding chaperone"/>
    <property type="evidence" value="ECO:0007669"/>
    <property type="project" value="TreeGrafter"/>
</dbReference>
<feature type="region of interest" description="Disordered" evidence="1">
    <location>
        <begin position="257"/>
        <end position="276"/>
    </location>
</feature>
<dbReference type="AlphaFoldDB" id="A0A7J6SY54"/>
<dbReference type="GO" id="GO:0005740">
    <property type="term" value="C:mitochondrial envelope"/>
    <property type="evidence" value="ECO:0007669"/>
    <property type="project" value="TreeGrafter"/>
</dbReference>
<dbReference type="SUPFAM" id="SSF48452">
    <property type="entry name" value="TPR-like"/>
    <property type="match status" value="1"/>
</dbReference>
<gene>
    <name evidence="2" type="ORF">FOZ63_023206</name>
</gene>
<dbReference type="EMBL" id="JABANO010014956">
    <property type="protein sequence ID" value="KAF4737701.1"/>
    <property type="molecule type" value="Genomic_DNA"/>
</dbReference>
<dbReference type="GO" id="GO:0005829">
    <property type="term" value="C:cytosol"/>
    <property type="evidence" value="ECO:0007669"/>
    <property type="project" value="TreeGrafter"/>
</dbReference>
<keyword evidence="3" id="KW-1185">Reference proteome</keyword>
<protein>
    <submittedName>
        <fullName evidence="2">Uncharacterized protein</fullName>
    </submittedName>
</protein>
<evidence type="ECO:0000256" key="1">
    <source>
        <dbReference type="SAM" id="MobiDB-lite"/>
    </source>
</evidence>
<accession>A0A7J6SY54</accession>
<dbReference type="GO" id="GO:0012505">
    <property type="term" value="C:endomembrane system"/>
    <property type="evidence" value="ECO:0007669"/>
    <property type="project" value="TreeGrafter"/>
</dbReference>
<dbReference type="Gene3D" id="1.25.40.10">
    <property type="entry name" value="Tetratricopeptide repeat domain"/>
    <property type="match status" value="1"/>
</dbReference>
<feature type="non-terminal residue" evidence="2">
    <location>
        <position position="642"/>
    </location>
</feature>
<evidence type="ECO:0000313" key="2">
    <source>
        <dbReference type="EMBL" id="KAF4737701.1"/>
    </source>
</evidence>
<name>A0A7J6SY54_PEROL</name>
<dbReference type="PANTHER" id="PTHR46512:SF1">
    <property type="entry name" value="PEPTIDYLPROLYL ISOMERASE"/>
    <property type="match status" value="1"/>
</dbReference>
<organism evidence="2 3">
    <name type="scientific">Perkinsus olseni</name>
    <name type="common">Perkinsus atlanticus</name>
    <dbReference type="NCBI Taxonomy" id="32597"/>
    <lineage>
        <taxon>Eukaryota</taxon>
        <taxon>Sar</taxon>
        <taxon>Alveolata</taxon>
        <taxon>Perkinsozoa</taxon>
        <taxon>Perkinsea</taxon>
        <taxon>Perkinsida</taxon>
        <taxon>Perkinsidae</taxon>
        <taxon>Perkinsus</taxon>
    </lineage>
</organism>
<evidence type="ECO:0000313" key="3">
    <source>
        <dbReference type="Proteomes" id="UP000553632"/>
    </source>
</evidence>
<feature type="compositionally biased region" description="Polar residues" evidence="1">
    <location>
        <begin position="257"/>
        <end position="271"/>
    </location>
</feature>
<dbReference type="PANTHER" id="PTHR46512">
    <property type="entry name" value="PEPTIDYLPROLYL ISOMERASE"/>
    <property type="match status" value="1"/>
</dbReference>
<sequence>MDGTSFSRILADAAKIKGAQSSAKRKRFESWPVLLQYTAFMGHEQENQSPVFINEDSFDNLRALPYQERLEASRRLKEEATDYYTKGEYFLAMNRYSQAAGLFYYARILNANWRREGLNDDYLEVVTDIGQSEEEQARVRELRVQCYSNIAMCQMKLGKEMLPEACRTCDVILQLESTNVKAMFRKAKCLVEPASSGDAEVDEAIKLLVRAREVDPNNTEIAVFLRRLQSERARKRSDEKKAYSGWCTRGSLSLENTLSTGSDDGHSNSGPLETDDGKLHEAVQSRLKDAQLLRDLYLSGGEKEKAIRMEAHIKQLRKKQRAYSRSCETTKMMTSRLPKDGQLLDDTACREVMDRFGLDLKDPIVSEELRRFESLKENKAFPTSEELTLAAPGCTQWMRNNIDQPKEEEFREELERLKAESEHALHERHPWITRLANMSTTEQFALGLVFMLAMHFKLPYLILIQKASARIILRDPKCQHRALSEGRSRAGVAVGLWRPSSRRPTPASHATLVRNTLTRVCLYQYHDSPNYLTTKRALTGCPPSIVLMCEDLMPREQGEKIPQGGRGGRSRSSLLAQVQAFLEAEGYGEIVAVQRRFFCELSGREILERVRRVSHCIKIDPSSYHVSVASLGALVAYINANT</sequence>
<dbReference type="InterPro" id="IPR050754">
    <property type="entry name" value="FKBP4/5/8-like"/>
</dbReference>
<dbReference type="GO" id="GO:0016020">
    <property type="term" value="C:membrane"/>
    <property type="evidence" value="ECO:0007669"/>
    <property type="project" value="TreeGrafter"/>
</dbReference>
<reference evidence="2 3" key="1">
    <citation type="submission" date="2020-04" db="EMBL/GenBank/DDBJ databases">
        <title>Perkinsus olseni comparative genomics.</title>
        <authorList>
            <person name="Bogema D.R."/>
        </authorList>
    </citation>
    <scope>NUCLEOTIDE SEQUENCE [LARGE SCALE GENOMIC DNA]</scope>
    <source>
        <strain evidence="2 3">ATCC PRA-207</strain>
    </source>
</reference>